<dbReference type="PIRSF" id="PIRSF012641">
    <property type="entry name" value="UCP012641"/>
    <property type="match status" value="1"/>
</dbReference>
<evidence type="ECO:0000259" key="1">
    <source>
        <dbReference type="Pfam" id="PF10005"/>
    </source>
</evidence>
<organism evidence="2 3">
    <name type="scientific">Methylobacterium jeotgali</name>
    <dbReference type="NCBI Taxonomy" id="381630"/>
    <lineage>
        <taxon>Bacteria</taxon>
        <taxon>Pseudomonadati</taxon>
        <taxon>Pseudomonadota</taxon>
        <taxon>Alphaproteobacteria</taxon>
        <taxon>Hyphomicrobiales</taxon>
        <taxon>Methylobacteriaceae</taxon>
        <taxon>Methylobacterium</taxon>
    </lineage>
</organism>
<name>A0ABQ4STD2_9HYPH</name>
<feature type="domain" description="Zinc-ribbon" evidence="1">
    <location>
        <begin position="3"/>
        <end position="93"/>
    </location>
</feature>
<reference evidence="2" key="1">
    <citation type="journal article" date="2021" name="Front. Microbiol.">
        <title>Comprehensive Comparative Genomics and Phenotyping of Methylobacterium Species.</title>
        <authorList>
            <person name="Alessa O."/>
            <person name="Ogura Y."/>
            <person name="Fujitani Y."/>
            <person name="Takami H."/>
            <person name="Hayashi T."/>
            <person name="Sahin N."/>
            <person name="Tani A."/>
        </authorList>
    </citation>
    <scope>NUCLEOTIDE SEQUENCE</scope>
    <source>
        <strain evidence="2">LMG 23639</strain>
    </source>
</reference>
<evidence type="ECO:0000313" key="3">
    <source>
        <dbReference type="Proteomes" id="UP001055102"/>
    </source>
</evidence>
<keyword evidence="3" id="KW-1185">Reference proteome</keyword>
<gene>
    <name evidence="2" type="ORF">AOPFMNJM_1799</name>
</gene>
<dbReference type="RefSeq" id="WP_238275204.1">
    <property type="nucleotide sequence ID" value="NZ_BPQR01000030.1"/>
</dbReference>
<dbReference type="EMBL" id="BPQR01000030">
    <property type="protein sequence ID" value="GJE06479.1"/>
    <property type="molecule type" value="Genomic_DNA"/>
</dbReference>
<reference evidence="2" key="2">
    <citation type="submission" date="2021-08" db="EMBL/GenBank/DDBJ databases">
        <authorList>
            <person name="Tani A."/>
            <person name="Ola A."/>
            <person name="Ogura Y."/>
            <person name="Katsura K."/>
            <person name="Hayashi T."/>
        </authorList>
    </citation>
    <scope>NUCLEOTIDE SEQUENCE</scope>
    <source>
        <strain evidence="2">LMG 23639</strain>
    </source>
</reference>
<protein>
    <recommendedName>
        <fullName evidence="1">Zinc-ribbon domain-containing protein</fullName>
    </recommendedName>
</protein>
<dbReference type="InterPro" id="IPR011201">
    <property type="entry name" value="Zinc-ribbon_6_bact"/>
</dbReference>
<sequence>MKLFQCQSCGNVLYFENRTCGRCGHRLAYLPEIDALSALEPSGDGWTALAAPGPTRFLCANAAHDACNWLTPPESGEPFCRACRHNGIIPDVSTPENLERWRLMEFAKHQLFYALLRWNLPLATRAEDPEHGLIFNFLSDPPEADGPKVMTGHENGVITIALIEADDAERESRRRGMGEPYRTLVGHFRHEVGHHYWDLLVRDAGLLDACRAVFGDDSQDYEAALKRHYEEGTPPDWQQHSVSAYATTHPWEDFAETWAHYLHIVDTLEMASAFGMEVKPLLDAEGGLAARIDFDPYAAVSIDQIVAAWLPFVFAMNSVSRAMGQGDLYPFVLSPAVIAKLGFIHRLVHGQVKG</sequence>
<dbReference type="Pfam" id="PF10005">
    <property type="entry name" value="Zn_ribbon_DZR_6"/>
    <property type="match status" value="1"/>
</dbReference>
<evidence type="ECO:0000313" key="2">
    <source>
        <dbReference type="EMBL" id="GJE06479.1"/>
    </source>
</evidence>
<dbReference type="Pfam" id="PF15887">
    <property type="entry name" value="Peptidase_Mx"/>
    <property type="match status" value="1"/>
</dbReference>
<dbReference type="InterPro" id="IPR031321">
    <property type="entry name" value="UCP012641"/>
</dbReference>
<dbReference type="Proteomes" id="UP001055102">
    <property type="component" value="Unassembled WGS sequence"/>
</dbReference>
<comment type="caution">
    <text evidence="2">The sequence shown here is derived from an EMBL/GenBank/DDBJ whole genome shotgun (WGS) entry which is preliminary data.</text>
</comment>
<proteinExistence type="predicted"/>
<accession>A0ABQ4STD2</accession>